<accession>A0A6J6BZA3</accession>
<dbReference type="AlphaFoldDB" id="A0A6J6BZA3"/>
<dbReference type="SUPFAM" id="SSF103025">
    <property type="entry name" value="Folate-binding domain"/>
    <property type="match status" value="1"/>
</dbReference>
<dbReference type="SUPFAM" id="SSF101790">
    <property type="entry name" value="Aminomethyltransferase beta-barrel domain"/>
    <property type="match status" value="1"/>
</dbReference>
<proteinExistence type="inferred from homology"/>
<evidence type="ECO:0000313" key="9">
    <source>
        <dbReference type="EMBL" id="CAB4544246.1"/>
    </source>
</evidence>
<sequence>MLRTPLYDEHHALGATFTDFGGWDMPVRYGSDLAEHHAVRNSAGLFDISHMSEFSVVGDDAAKFLDYAFVTEVSKIAPGRAKYSILCNENGKSLDDVIIYRLADVDYLVIANAANRAVVAKELSERAKNFDVEVTDNSDDTALVALQGPKSAAILQKLSNIDVAPLKYYSIASAEVAGMISLIARTGYTGEDGFEILAQSKDAVKLWQELIKAGGEDLTPCGLAARDTLRLEAGMPLYGHELTLETTPFSANLGRSVNLERGDFVGKAALEQPHTGPKLYGLVGEGKRAARAGYPVFLPGSDSPIGEITSGVLSPTLGYPIGFAYLSAELETGSKLEADVRGTRVGYEVVNLPFYRRQNG</sequence>
<dbReference type="Gene3D" id="4.10.1250.10">
    <property type="entry name" value="Aminomethyltransferase fragment"/>
    <property type="match status" value="1"/>
</dbReference>
<dbReference type="GO" id="GO:0005829">
    <property type="term" value="C:cytosol"/>
    <property type="evidence" value="ECO:0007669"/>
    <property type="project" value="TreeGrafter"/>
</dbReference>
<keyword evidence="3" id="KW-0032">Aminotransferase</keyword>
<evidence type="ECO:0000256" key="3">
    <source>
        <dbReference type="ARBA" id="ARBA00022576"/>
    </source>
</evidence>
<dbReference type="InterPro" id="IPR013977">
    <property type="entry name" value="GcvT_C"/>
</dbReference>
<dbReference type="Gene3D" id="3.30.1360.120">
    <property type="entry name" value="Probable tRNA modification gtpase trme, domain 1"/>
    <property type="match status" value="1"/>
</dbReference>
<comment type="similarity">
    <text evidence="1">Belongs to the GcvT family.</text>
</comment>
<feature type="domain" description="Aminomethyltransferase C-terminal" evidence="8">
    <location>
        <begin position="278"/>
        <end position="355"/>
    </location>
</feature>
<dbReference type="HAMAP" id="MF_00259">
    <property type="entry name" value="GcvT"/>
    <property type="match status" value="1"/>
</dbReference>
<dbReference type="Gene3D" id="3.30.70.1400">
    <property type="entry name" value="Aminomethyltransferase beta-barrel domains"/>
    <property type="match status" value="1"/>
</dbReference>
<dbReference type="GO" id="GO:0004047">
    <property type="term" value="F:aminomethyltransferase activity"/>
    <property type="evidence" value="ECO:0007669"/>
    <property type="project" value="UniProtKB-EC"/>
</dbReference>
<evidence type="ECO:0000259" key="7">
    <source>
        <dbReference type="Pfam" id="PF01571"/>
    </source>
</evidence>
<organism evidence="9">
    <name type="scientific">freshwater metagenome</name>
    <dbReference type="NCBI Taxonomy" id="449393"/>
    <lineage>
        <taxon>unclassified sequences</taxon>
        <taxon>metagenomes</taxon>
        <taxon>ecological metagenomes</taxon>
    </lineage>
</organism>
<dbReference type="GO" id="GO:0005960">
    <property type="term" value="C:glycine cleavage complex"/>
    <property type="evidence" value="ECO:0007669"/>
    <property type="project" value="InterPro"/>
</dbReference>
<dbReference type="NCBIfam" id="TIGR00528">
    <property type="entry name" value="gcvT"/>
    <property type="match status" value="1"/>
</dbReference>
<evidence type="ECO:0000259" key="8">
    <source>
        <dbReference type="Pfam" id="PF08669"/>
    </source>
</evidence>
<dbReference type="InterPro" id="IPR027266">
    <property type="entry name" value="TrmE/GcvT-like"/>
</dbReference>
<dbReference type="Pfam" id="PF08669">
    <property type="entry name" value="GCV_T_C"/>
    <property type="match status" value="1"/>
</dbReference>
<dbReference type="PANTHER" id="PTHR43757:SF2">
    <property type="entry name" value="AMINOMETHYLTRANSFERASE, MITOCHONDRIAL"/>
    <property type="match status" value="1"/>
</dbReference>
<dbReference type="GO" id="GO:0006546">
    <property type="term" value="P:glycine catabolic process"/>
    <property type="evidence" value="ECO:0007669"/>
    <property type="project" value="InterPro"/>
</dbReference>
<dbReference type="InterPro" id="IPR006223">
    <property type="entry name" value="GcvT"/>
</dbReference>
<dbReference type="GO" id="GO:0008483">
    <property type="term" value="F:transaminase activity"/>
    <property type="evidence" value="ECO:0007669"/>
    <property type="project" value="UniProtKB-KW"/>
</dbReference>
<evidence type="ECO:0000256" key="2">
    <source>
        <dbReference type="ARBA" id="ARBA00012616"/>
    </source>
</evidence>
<dbReference type="Pfam" id="PF01571">
    <property type="entry name" value="GCV_T"/>
    <property type="match status" value="1"/>
</dbReference>
<feature type="domain" description="GCVT N-terminal" evidence="7">
    <location>
        <begin position="6"/>
        <end position="260"/>
    </location>
</feature>
<name>A0A6J6BZA3_9ZZZZ</name>
<dbReference type="Gene3D" id="2.40.30.110">
    <property type="entry name" value="Aminomethyltransferase beta-barrel domains"/>
    <property type="match status" value="1"/>
</dbReference>
<dbReference type="EMBL" id="CAEZST010000006">
    <property type="protein sequence ID" value="CAB4544246.1"/>
    <property type="molecule type" value="Genomic_DNA"/>
</dbReference>
<dbReference type="PANTHER" id="PTHR43757">
    <property type="entry name" value="AMINOMETHYLTRANSFERASE"/>
    <property type="match status" value="1"/>
</dbReference>
<reference evidence="9" key="1">
    <citation type="submission" date="2020-05" db="EMBL/GenBank/DDBJ databases">
        <authorList>
            <person name="Chiriac C."/>
            <person name="Salcher M."/>
            <person name="Ghai R."/>
            <person name="Kavagutti S V."/>
        </authorList>
    </citation>
    <scope>NUCLEOTIDE SEQUENCE</scope>
</reference>
<dbReference type="InterPro" id="IPR022903">
    <property type="entry name" value="GcvT_bac"/>
</dbReference>
<evidence type="ECO:0000256" key="5">
    <source>
        <dbReference type="ARBA" id="ARBA00031395"/>
    </source>
</evidence>
<comment type="catalytic activity">
    <reaction evidence="6">
        <text>N(6)-[(R)-S(8)-aminomethyldihydrolipoyl]-L-lysyl-[protein] + (6S)-5,6,7,8-tetrahydrofolate = N(6)-[(R)-dihydrolipoyl]-L-lysyl-[protein] + (6R)-5,10-methylene-5,6,7,8-tetrahydrofolate + NH4(+)</text>
        <dbReference type="Rhea" id="RHEA:16945"/>
        <dbReference type="Rhea" id="RHEA-COMP:10475"/>
        <dbReference type="Rhea" id="RHEA-COMP:10492"/>
        <dbReference type="ChEBI" id="CHEBI:15636"/>
        <dbReference type="ChEBI" id="CHEBI:28938"/>
        <dbReference type="ChEBI" id="CHEBI:57453"/>
        <dbReference type="ChEBI" id="CHEBI:83100"/>
        <dbReference type="ChEBI" id="CHEBI:83143"/>
        <dbReference type="EC" id="2.1.2.10"/>
    </reaction>
</comment>
<dbReference type="InterPro" id="IPR029043">
    <property type="entry name" value="GcvT/YgfZ_C"/>
</dbReference>
<evidence type="ECO:0000256" key="1">
    <source>
        <dbReference type="ARBA" id="ARBA00008609"/>
    </source>
</evidence>
<gene>
    <name evidence="9" type="ORF">UFOPK1503_00486</name>
</gene>
<dbReference type="EC" id="2.1.2.10" evidence="2"/>
<keyword evidence="4" id="KW-0808">Transferase</keyword>
<dbReference type="InterPro" id="IPR028896">
    <property type="entry name" value="GcvT/YgfZ/DmdA"/>
</dbReference>
<evidence type="ECO:0000256" key="6">
    <source>
        <dbReference type="ARBA" id="ARBA00047665"/>
    </source>
</evidence>
<protein>
    <recommendedName>
        <fullName evidence="2">aminomethyltransferase</fullName>
        <ecNumber evidence="2">2.1.2.10</ecNumber>
    </recommendedName>
    <alternativeName>
        <fullName evidence="5">Glycine cleavage system T protein</fullName>
    </alternativeName>
</protein>
<evidence type="ECO:0000256" key="4">
    <source>
        <dbReference type="ARBA" id="ARBA00022679"/>
    </source>
</evidence>
<dbReference type="PIRSF" id="PIRSF006487">
    <property type="entry name" value="GcvT"/>
    <property type="match status" value="1"/>
</dbReference>
<dbReference type="NCBIfam" id="NF001567">
    <property type="entry name" value="PRK00389.1"/>
    <property type="match status" value="1"/>
</dbReference>
<dbReference type="InterPro" id="IPR006222">
    <property type="entry name" value="GCVT_N"/>
</dbReference>